<dbReference type="SUPFAM" id="SSF161098">
    <property type="entry name" value="MetI-like"/>
    <property type="match status" value="1"/>
</dbReference>
<evidence type="ECO:0000256" key="5">
    <source>
        <dbReference type="ARBA" id="ARBA00022989"/>
    </source>
</evidence>
<evidence type="ECO:0000313" key="9">
    <source>
        <dbReference type="EMBL" id="KGA21144.1"/>
    </source>
</evidence>
<sequence length="357" mass="38828">MEPVLGKQGLKKRLLSGTGFTPFIVRRLLTSILLVIGVTFISFTITQLVPGDPVAANLGQSAYSDPVIVAAFEKEFGLDQPVPVQYIKYLGNLLQGDFGVSLSSKRPVIEDLREYFPATLEIAAVAVFLSFFVGLFLGIVSAITRDKLPDQIIRVFSLTGVSMPAFWTALTAFYIFFFVLGWAPGTGRLEPGGEPPANVTGLFTIDALIAGDFDTFKQAFSYLLLPAMVLAIYAIGVLTRFTRASILEILGNDYVRAARAKGLPEYLVIRRHVLRPALLSIITVAGVAFASLLAGSVLVENVFSWPGLGQYAYRAAIGLDLPGIMGVSMVVATVYIFMNLLVDILYRVIDPQMKDTK</sequence>
<feature type="transmembrane region" description="Helical" evidence="7">
    <location>
        <begin position="219"/>
        <end position="238"/>
    </location>
</feature>
<gene>
    <name evidence="9" type="ORF">GM51_3660</name>
</gene>
<reference evidence="9" key="1">
    <citation type="submission" date="2014-06" db="EMBL/GenBank/DDBJ databases">
        <title>Key roles for freshwater Actinobacteria revealed by deep metagenomic sequencing.</title>
        <authorList>
            <person name="Ghai R."/>
            <person name="Mizuno C.M."/>
            <person name="Picazo A."/>
            <person name="Camacho A."/>
            <person name="Rodriguez-Valera F."/>
        </authorList>
    </citation>
    <scope>NUCLEOTIDE SEQUENCE</scope>
</reference>
<dbReference type="AlphaFoldDB" id="A0A094QFS7"/>
<dbReference type="GO" id="GO:0005886">
    <property type="term" value="C:plasma membrane"/>
    <property type="evidence" value="ECO:0007669"/>
    <property type="project" value="UniProtKB-SubCell"/>
</dbReference>
<proteinExistence type="predicted"/>
<dbReference type="PANTHER" id="PTHR43163:SF6">
    <property type="entry name" value="DIPEPTIDE TRANSPORT SYSTEM PERMEASE PROTEIN DPPB-RELATED"/>
    <property type="match status" value="1"/>
</dbReference>
<dbReference type="PANTHER" id="PTHR43163">
    <property type="entry name" value="DIPEPTIDE TRANSPORT SYSTEM PERMEASE PROTEIN DPPB-RELATED"/>
    <property type="match status" value="1"/>
</dbReference>
<feature type="transmembrane region" description="Helical" evidence="7">
    <location>
        <begin position="277"/>
        <end position="299"/>
    </location>
</feature>
<evidence type="ECO:0000256" key="3">
    <source>
        <dbReference type="ARBA" id="ARBA00022475"/>
    </source>
</evidence>
<dbReference type="InterPro" id="IPR035906">
    <property type="entry name" value="MetI-like_sf"/>
</dbReference>
<dbReference type="CDD" id="cd06261">
    <property type="entry name" value="TM_PBP2"/>
    <property type="match status" value="1"/>
</dbReference>
<dbReference type="InterPro" id="IPR000515">
    <property type="entry name" value="MetI-like"/>
</dbReference>
<feature type="transmembrane region" description="Helical" evidence="7">
    <location>
        <begin position="155"/>
        <end position="183"/>
    </location>
</feature>
<evidence type="ECO:0000256" key="1">
    <source>
        <dbReference type="ARBA" id="ARBA00004651"/>
    </source>
</evidence>
<dbReference type="Pfam" id="PF00528">
    <property type="entry name" value="BPD_transp_1"/>
    <property type="match status" value="1"/>
</dbReference>
<dbReference type="GO" id="GO:0071916">
    <property type="term" value="F:dipeptide transmembrane transporter activity"/>
    <property type="evidence" value="ECO:0007669"/>
    <property type="project" value="TreeGrafter"/>
</dbReference>
<evidence type="ECO:0000256" key="2">
    <source>
        <dbReference type="ARBA" id="ARBA00022448"/>
    </source>
</evidence>
<evidence type="ECO:0000256" key="6">
    <source>
        <dbReference type="ARBA" id="ARBA00023136"/>
    </source>
</evidence>
<dbReference type="InterPro" id="IPR045621">
    <property type="entry name" value="BPD_transp_1_N"/>
</dbReference>
<evidence type="ECO:0000259" key="8">
    <source>
        <dbReference type="PROSITE" id="PS50928"/>
    </source>
</evidence>
<feature type="transmembrane region" description="Helical" evidence="7">
    <location>
        <begin position="311"/>
        <end position="337"/>
    </location>
</feature>
<keyword evidence="2" id="KW-0813">Transport</keyword>
<dbReference type="EMBL" id="JNSL01000013">
    <property type="protein sequence ID" value="KGA21144.1"/>
    <property type="molecule type" value="Genomic_DNA"/>
</dbReference>
<evidence type="ECO:0000256" key="7">
    <source>
        <dbReference type="SAM" id="Phobius"/>
    </source>
</evidence>
<keyword evidence="3" id="KW-1003">Cell membrane</keyword>
<dbReference type="Pfam" id="PF19300">
    <property type="entry name" value="BPD_transp_1_N"/>
    <property type="match status" value="1"/>
</dbReference>
<protein>
    <recommendedName>
        <fullName evidence="8">ABC transmembrane type-1 domain-containing protein</fullName>
    </recommendedName>
</protein>
<dbReference type="Gene3D" id="1.10.3720.10">
    <property type="entry name" value="MetI-like"/>
    <property type="match status" value="1"/>
</dbReference>
<feature type="transmembrane region" description="Helical" evidence="7">
    <location>
        <begin position="122"/>
        <end position="143"/>
    </location>
</feature>
<comment type="subcellular location">
    <subcellularLocation>
        <location evidence="1">Cell membrane</location>
        <topology evidence="1">Multi-pass membrane protein</topology>
    </subcellularLocation>
</comment>
<feature type="transmembrane region" description="Helical" evidence="7">
    <location>
        <begin position="28"/>
        <end position="49"/>
    </location>
</feature>
<keyword evidence="4 7" id="KW-0812">Transmembrane</keyword>
<keyword evidence="5 7" id="KW-1133">Transmembrane helix</keyword>
<accession>A0A094QFS7</accession>
<organism evidence="9">
    <name type="scientific">freshwater metagenome</name>
    <dbReference type="NCBI Taxonomy" id="449393"/>
    <lineage>
        <taxon>unclassified sequences</taxon>
        <taxon>metagenomes</taxon>
        <taxon>ecological metagenomes</taxon>
    </lineage>
</organism>
<dbReference type="PROSITE" id="PS50928">
    <property type="entry name" value="ABC_TM1"/>
    <property type="match status" value="1"/>
</dbReference>
<comment type="caution">
    <text evidence="9">The sequence shown here is derived from an EMBL/GenBank/DDBJ whole genome shotgun (WGS) entry which is preliminary data.</text>
</comment>
<keyword evidence="6 7" id="KW-0472">Membrane</keyword>
<evidence type="ECO:0000256" key="4">
    <source>
        <dbReference type="ARBA" id="ARBA00022692"/>
    </source>
</evidence>
<name>A0A094QFS7_9ZZZZ</name>
<feature type="domain" description="ABC transmembrane type-1" evidence="8">
    <location>
        <begin position="116"/>
        <end position="346"/>
    </location>
</feature>